<protein>
    <submittedName>
        <fullName evidence="3">Filamentous hemagglutinin N-terminal domain-containing protein</fullName>
    </submittedName>
</protein>
<sequence length="1050" mass="107376">MLSLIRQVKPNPPWQIRWLLLPFSIGLLSYPSSAQIVPDPTLPVNSIVTPEGSRLVITGGTPAGSNLFHSFTEFSLPTGGTAYFNQGNSIQNIFTRITGINPSTIDGILQANGRANLYLLNPNGIIFGANAQLNIGGSFVVSAGDRIQFSDRTEFPAHPGDTPPLLTVSSPMGLQLGTNPGNIALNGARLEVPTGQQLAVVGDNLAITGAQLRAPSGTIDLTAENIALSSGALLDVSAEAGGQIRIGSRDLTLTDQSRILADNLGNGTGRGIEITTERLNLSDRALISASTFGSGTGGQLTIEATDAVVMTGDNRFNQTLDRLFNQEITRPEDVGTGIFSITFGTGNGGSLTLNTPSLTLTDSAFMSTATFGDGTGGNMSVNSGTVHLIESELFADNLGSGDAGDITLNAQTLKLQNGGAIAASTFGAGLGGTISITVSDSIEIGGTSFGGRFNSGIFASAYVNATQPAGNIKIQTGQLNLRGGAQIVATTFAAVPGGIVTVTASEIEVSGTSADGQYLSSIKTQAQSEGPAGSLTLNTRSLIVRDGALISTSTEGTGDGGNLTIRATDFVELTGTGTFNLVQAVVEGGFEPEQIQDGLFTVSSGSGNAGNLTLETGRLSVRNSAHIATGTLTQGNGGTLTVRASDRIDLQGAYLLTGTGGSGPAGDIFIDTGDLRLQDGSQIIASTLATGSGGNIRVNASESVQLQNQSSMISTSQGSGSAGYVLIETGQLSLQNQSLVSTFAGGEGNAGFLGISASESVELQENSSLETATQGIGDAGFLQIDTRSLILENSGITVSALGTGEAGNLNIASDRLSLNSGFLFGIAASGRGGNVQLKVNDLLTLRQGSTISAEALGTGDGGNVAVTTDAIALLENSRIRATAVEGTGGNIQIFTQALFESPESQITASSNQGIDGVVSVDTPDLQPTDGLIALPSEMLNLGNLVFEGCGTGASQSEFIVTGRGGLPPNPTDPFNGDRILEDLGTVQSNRDFTSQRFTGDRPATIPPPPPLVEANTWAIAPNGQLILTTAPTANPSGDRWNTPENCHSRS</sequence>
<feature type="region of interest" description="Disordered" evidence="1">
    <location>
        <begin position="1030"/>
        <end position="1050"/>
    </location>
</feature>
<dbReference type="InterPro" id="IPR008638">
    <property type="entry name" value="FhaB/CdiA-like_TPS"/>
</dbReference>
<name>A0ABT2MKM6_9CYAN</name>
<dbReference type="SUPFAM" id="SSF51126">
    <property type="entry name" value="Pectin lyase-like"/>
    <property type="match status" value="4"/>
</dbReference>
<proteinExistence type="predicted"/>
<evidence type="ECO:0000259" key="2">
    <source>
        <dbReference type="SMART" id="SM00912"/>
    </source>
</evidence>
<evidence type="ECO:0000313" key="3">
    <source>
        <dbReference type="EMBL" id="MCT7965294.1"/>
    </source>
</evidence>
<gene>
    <name evidence="3" type="ORF">NG799_02970</name>
</gene>
<keyword evidence="4" id="KW-1185">Reference proteome</keyword>
<accession>A0ABT2MKM6</accession>
<dbReference type="Gene3D" id="2.160.20.10">
    <property type="entry name" value="Single-stranded right-handed beta-helix, Pectin lyase-like"/>
    <property type="match status" value="3"/>
</dbReference>
<dbReference type="Pfam" id="PF05860">
    <property type="entry name" value="TPS"/>
    <property type="match status" value="1"/>
</dbReference>
<comment type="caution">
    <text evidence="3">The sequence shown here is derived from an EMBL/GenBank/DDBJ whole genome shotgun (WGS) entry which is preliminary data.</text>
</comment>
<dbReference type="Proteomes" id="UP001525890">
    <property type="component" value="Unassembled WGS sequence"/>
</dbReference>
<dbReference type="InterPro" id="IPR011050">
    <property type="entry name" value="Pectin_lyase_fold/virulence"/>
</dbReference>
<dbReference type="EMBL" id="JAMXFF010000002">
    <property type="protein sequence ID" value="MCT7965294.1"/>
    <property type="molecule type" value="Genomic_DNA"/>
</dbReference>
<organism evidence="3 4">
    <name type="scientific">Laspinema palackyanum D2a</name>
    <dbReference type="NCBI Taxonomy" id="2953684"/>
    <lineage>
        <taxon>Bacteria</taxon>
        <taxon>Bacillati</taxon>
        <taxon>Cyanobacteriota</taxon>
        <taxon>Cyanophyceae</taxon>
        <taxon>Oscillatoriophycideae</taxon>
        <taxon>Oscillatoriales</taxon>
        <taxon>Laspinemataceae</taxon>
        <taxon>Laspinema</taxon>
        <taxon>Laspinema palackyanum</taxon>
    </lineage>
</organism>
<dbReference type="NCBIfam" id="TIGR01901">
    <property type="entry name" value="adhes_NPXG"/>
    <property type="match status" value="1"/>
</dbReference>
<dbReference type="InterPro" id="IPR012334">
    <property type="entry name" value="Pectin_lyas_fold"/>
</dbReference>
<reference evidence="3 4" key="1">
    <citation type="journal article" date="2022" name="Front. Microbiol.">
        <title>High genomic differentiation and limited gene flow indicate recent cryptic speciation within the genus Laspinema (cyanobacteria).</title>
        <authorList>
            <person name="Stanojkovic A."/>
            <person name="Skoupy S."/>
            <person name="Skaloud P."/>
            <person name="Dvorak P."/>
        </authorList>
    </citation>
    <scope>NUCLEOTIDE SEQUENCE [LARGE SCALE GENOMIC DNA]</scope>
    <source>
        <strain evidence="3 4">D2a</strain>
    </source>
</reference>
<evidence type="ECO:0000313" key="4">
    <source>
        <dbReference type="Proteomes" id="UP001525890"/>
    </source>
</evidence>
<dbReference type="SMART" id="SM00912">
    <property type="entry name" value="Haemagg_act"/>
    <property type="match status" value="1"/>
</dbReference>
<evidence type="ECO:0000256" key="1">
    <source>
        <dbReference type="SAM" id="MobiDB-lite"/>
    </source>
</evidence>
<feature type="domain" description="Filamentous haemagglutinin FhaB/tRNA nuclease CdiA-like TPS" evidence="2">
    <location>
        <begin position="39"/>
        <end position="150"/>
    </location>
</feature>
<dbReference type="RefSeq" id="WP_368004995.1">
    <property type="nucleotide sequence ID" value="NZ_JAMXFF010000002.1"/>
</dbReference>